<gene>
    <name evidence="2" type="ORF">M467_05070</name>
</gene>
<dbReference type="Proteomes" id="UP000016464">
    <property type="component" value="Unassembled WGS sequence"/>
</dbReference>
<dbReference type="Gene3D" id="3.90.1200.10">
    <property type="match status" value="1"/>
</dbReference>
<evidence type="ECO:0000259" key="1">
    <source>
        <dbReference type="Pfam" id="PF01636"/>
    </source>
</evidence>
<dbReference type="AlphaFoldDB" id="U1LWL0"/>
<evidence type="ECO:0000313" key="2">
    <source>
        <dbReference type="EMBL" id="ERG66647.1"/>
    </source>
</evidence>
<comment type="caution">
    <text evidence="2">The sequence shown here is derived from an EMBL/GenBank/DDBJ whole genome shotgun (WGS) entry which is preliminary data.</text>
</comment>
<evidence type="ECO:0000313" key="3">
    <source>
        <dbReference type="Proteomes" id="UP000016464"/>
    </source>
</evidence>
<dbReference type="OrthoDB" id="9800774at2"/>
<dbReference type="EMBL" id="ATCL01000020">
    <property type="protein sequence ID" value="ERG66647.1"/>
    <property type="molecule type" value="Genomic_DNA"/>
</dbReference>
<accession>U1LWL0</accession>
<dbReference type="eggNOG" id="COG0510">
    <property type="taxonomic scope" value="Bacteria"/>
</dbReference>
<dbReference type="InterPro" id="IPR002575">
    <property type="entry name" value="Aminoglycoside_PTrfase"/>
</dbReference>
<proteinExistence type="predicted"/>
<dbReference type="RefSeq" id="WP_021067274.1">
    <property type="nucleotide sequence ID" value="NZ_ATCL01000020.1"/>
</dbReference>
<dbReference type="PATRIC" id="fig|1345023.5.peg.2120"/>
<sequence length="246" mass="28195">MQHIDWIAEGNSAHVYLDDNKIYKRFKPPISLDTARHEAKKQQLAHAAGLPVPDVYEVFDAEGYAVLVMEYVPGLSIGQLALREPGRLAEYIDRSIQLQLAIHQIVHIEIESMVERLHSQIKRAPRLNEYEKNRLVTRMESFQFVSRLCHGDFHLHNLIQTETGISIIDWMDASLGDAQADICRTYLLYLEKYPELAESYISRYCEKSETSRDEVLKWLPILAAARLSESVGPNYSDCLYALSTSI</sequence>
<dbReference type="PANTHER" id="PTHR21310">
    <property type="entry name" value="AMINOGLYCOSIDE PHOSPHOTRANSFERASE-RELATED-RELATED"/>
    <property type="match status" value="1"/>
</dbReference>
<dbReference type="SUPFAM" id="SSF56112">
    <property type="entry name" value="Protein kinase-like (PK-like)"/>
    <property type="match status" value="1"/>
</dbReference>
<protein>
    <recommendedName>
        <fullName evidence="1">Aminoglycoside phosphotransferase domain-containing protein</fullName>
    </recommendedName>
</protein>
<organism evidence="2 3">
    <name type="scientific">Exiguobacterium chiriqhucha RW-2</name>
    <dbReference type="NCBI Taxonomy" id="1345023"/>
    <lineage>
        <taxon>Bacteria</taxon>
        <taxon>Bacillati</taxon>
        <taxon>Bacillota</taxon>
        <taxon>Bacilli</taxon>
        <taxon>Bacillales</taxon>
        <taxon>Bacillales Family XII. Incertae Sedis</taxon>
        <taxon>Exiguobacterium</taxon>
    </lineage>
</organism>
<name>U1LWL0_9BACL</name>
<reference evidence="2 3" key="1">
    <citation type="journal article" date="2013" name="Genome Announc.">
        <title>Draft Genome Sequence of Exiguobacterium pavilionensis Strain RW-2, with Wide Thermal, Salinity, and pH Tolerance, Isolated from Modern Freshwater Microbialites.</title>
        <authorList>
            <person name="White R.A.III."/>
            <person name="Grassa C.J."/>
            <person name="Suttle C.A."/>
        </authorList>
    </citation>
    <scope>NUCLEOTIDE SEQUENCE [LARGE SCALE GENOMIC DNA]</scope>
    <source>
        <strain evidence="2 3">RW-2</strain>
    </source>
</reference>
<dbReference type="InterPro" id="IPR051678">
    <property type="entry name" value="AGP_Transferase"/>
</dbReference>
<feature type="domain" description="Aminoglycoside phosphotransferase" evidence="1">
    <location>
        <begin position="7"/>
        <end position="208"/>
    </location>
</feature>
<dbReference type="Pfam" id="PF01636">
    <property type="entry name" value="APH"/>
    <property type="match status" value="1"/>
</dbReference>
<keyword evidence="3" id="KW-1185">Reference proteome</keyword>
<dbReference type="InterPro" id="IPR011009">
    <property type="entry name" value="Kinase-like_dom_sf"/>
</dbReference>